<dbReference type="InterPro" id="IPR019385">
    <property type="entry name" value="PHAX_RNA-binding_domain"/>
</dbReference>
<reference evidence="16 17" key="1">
    <citation type="submission" date="2020-02" db="EMBL/GenBank/DDBJ databases">
        <authorList>
            <person name="Ferguson B K."/>
        </authorList>
    </citation>
    <scope>NUCLEOTIDE SEQUENCE [LARGE SCALE GENOMIC DNA]</scope>
</reference>
<dbReference type="GO" id="GO:0003723">
    <property type="term" value="F:RNA binding"/>
    <property type="evidence" value="ECO:0007669"/>
    <property type="project" value="UniProtKB-KW"/>
</dbReference>
<keyword evidence="9" id="KW-0653">Protein transport</keyword>
<feature type="compositionally biased region" description="Polar residues" evidence="14">
    <location>
        <begin position="732"/>
        <end position="743"/>
    </location>
</feature>
<feature type="repeat" description="ANK" evidence="13">
    <location>
        <begin position="313"/>
        <end position="345"/>
    </location>
</feature>
<dbReference type="GO" id="GO:0005634">
    <property type="term" value="C:nucleus"/>
    <property type="evidence" value="ECO:0007669"/>
    <property type="project" value="UniProtKB-SubCell"/>
</dbReference>
<accession>A0A6H5IU96</accession>
<comment type="similarity">
    <text evidence="3">Belongs to the PHAX family.</text>
</comment>
<evidence type="ECO:0000256" key="2">
    <source>
        <dbReference type="ARBA" id="ARBA00004496"/>
    </source>
</evidence>
<dbReference type="InterPro" id="IPR002110">
    <property type="entry name" value="Ankyrin_rpt"/>
</dbReference>
<evidence type="ECO:0000313" key="17">
    <source>
        <dbReference type="Proteomes" id="UP000479190"/>
    </source>
</evidence>
<dbReference type="PROSITE" id="PS50297">
    <property type="entry name" value="ANK_REP_REGION"/>
    <property type="match status" value="4"/>
</dbReference>
<dbReference type="FunFam" id="1.10.10.1440:FF:000001">
    <property type="entry name" value="phosphorylated adapter RNA export protein-like"/>
    <property type="match status" value="1"/>
</dbReference>
<evidence type="ECO:0000256" key="13">
    <source>
        <dbReference type="PROSITE-ProRule" id="PRU00023"/>
    </source>
</evidence>
<feature type="repeat" description="ANK" evidence="13">
    <location>
        <begin position="207"/>
        <end position="239"/>
    </location>
</feature>
<dbReference type="PANTHER" id="PTHR24180">
    <property type="entry name" value="CYCLIN-DEPENDENT KINASE INHIBITOR 2C-RELATED"/>
    <property type="match status" value="1"/>
</dbReference>
<dbReference type="Gene3D" id="1.25.40.20">
    <property type="entry name" value="Ankyrin repeat-containing domain"/>
    <property type="match status" value="2"/>
</dbReference>
<name>A0A6H5IU96_9HYME</name>
<dbReference type="Gene3D" id="1.10.10.1440">
    <property type="entry name" value="PHAX RNA-binding domain"/>
    <property type="match status" value="1"/>
</dbReference>
<evidence type="ECO:0000313" key="16">
    <source>
        <dbReference type="EMBL" id="CAB0040474.1"/>
    </source>
</evidence>
<dbReference type="GO" id="GO:0070198">
    <property type="term" value="P:protein localization to chromosome, telomeric region"/>
    <property type="evidence" value="ECO:0007669"/>
    <property type="project" value="TreeGrafter"/>
</dbReference>
<evidence type="ECO:0000256" key="7">
    <source>
        <dbReference type="ARBA" id="ARBA00022737"/>
    </source>
</evidence>
<evidence type="ECO:0000259" key="15">
    <source>
        <dbReference type="Pfam" id="PF10258"/>
    </source>
</evidence>
<dbReference type="InterPro" id="IPR038092">
    <property type="entry name" value="PHAX_RNA-binding_sf"/>
</dbReference>
<keyword evidence="11" id="KW-0539">Nucleus</keyword>
<evidence type="ECO:0000256" key="14">
    <source>
        <dbReference type="SAM" id="MobiDB-lite"/>
    </source>
</evidence>
<feature type="compositionally biased region" description="Basic residues" evidence="14">
    <location>
        <begin position="518"/>
        <end position="528"/>
    </location>
</feature>
<evidence type="ECO:0000256" key="6">
    <source>
        <dbReference type="ARBA" id="ARBA00022490"/>
    </source>
</evidence>
<dbReference type="Proteomes" id="UP000479190">
    <property type="component" value="Unassembled WGS sequence"/>
</dbReference>
<dbReference type="GO" id="GO:1904355">
    <property type="term" value="P:positive regulation of telomere capping"/>
    <property type="evidence" value="ECO:0007669"/>
    <property type="project" value="TreeGrafter"/>
</dbReference>
<dbReference type="AlphaFoldDB" id="A0A6H5IU96"/>
<evidence type="ECO:0000256" key="5">
    <source>
        <dbReference type="ARBA" id="ARBA00022448"/>
    </source>
</evidence>
<dbReference type="Pfam" id="PF12796">
    <property type="entry name" value="Ank_2"/>
    <property type="match status" value="3"/>
</dbReference>
<feature type="repeat" description="ANK" evidence="13">
    <location>
        <begin position="173"/>
        <end position="205"/>
    </location>
</feature>
<evidence type="ECO:0000256" key="4">
    <source>
        <dbReference type="ARBA" id="ARBA00016856"/>
    </source>
</evidence>
<dbReference type="GO" id="GO:0003950">
    <property type="term" value="F:NAD+ poly-ADP-ribosyltransferase activity"/>
    <property type="evidence" value="ECO:0007669"/>
    <property type="project" value="TreeGrafter"/>
</dbReference>
<feature type="compositionally biased region" description="Basic and acidic residues" evidence="14">
    <location>
        <begin position="697"/>
        <end position="713"/>
    </location>
</feature>
<feature type="repeat" description="ANK" evidence="13">
    <location>
        <begin position="280"/>
        <end position="312"/>
    </location>
</feature>
<comment type="subcellular location">
    <subcellularLocation>
        <location evidence="2">Cytoplasm</location>
    </subcellularLocation>
    <subcellularLocation>
        <location evidence="1">Nucleus</location>
    </subcellularLocation>
</comment>
<dbReference type="OrthoDB" id="20573at2759"/>
<evidence type="ECO:0000256" key="1">
    <source>
        <dbReference type="ARBA" id="ARBA00004123"/>
    </source>
</evidence>
<keyword evidence="8" id="KW-0694">RNA-binding</keyword>
<sequence length="762" mass="87771">MSSDDEYAESFYSRESGSGDEIDDYDFKNLDGLHKKQCENLKSLRKKLNWIYSDKGRYALLDQLYPVISDWKGQFPNLRDIFFSQEIEHLLTYSVKYTKEFVLNKTVGEAFIEFVARTGYKDKPEVNDDDDELLLHRTTPLHHAARLFDYQECGMIRNLFKIYNRFDVNYINDGYTHFHVACKFGCNDVVEKFLELGQDPNCFEYVTGNSPLHLAVAHDHKQVATMLLMRGADPNLANNIGWISLHFICNGHYNDDFAELLFEICDEKHQAVHVDAQDKEGNSPLHLALDYGSEKAIELLLRRGANPNLANRIGSIPLQYALRCHNEKAVELLLRYGADPNLANDEGWTPLHICIKKKNLHMVKIFFKINDELNQRVQIDAKINNGRTLLQYAVVNLKLDVVEILLDRAEQFDITYSDESDVYASSESDSDSDTGYKKAKRPKATFKKRPGPRSMSNDKFKVWCHQVQEESLAEDLVTCGVTRNMFADRQVESYDYTLGRRLDVEEKSSDEEPAPRLTNKRTRNDRKNVKLRLGKRDWHEEDEEDPKGSSRILPNLIVTIESTDDEVASDIAEKLSESKDTLIKRVVEILGKEMAIGFFEKTKKIEEEGGMLIMNGSRRRTAGGIYLFLVKNDDHIPQPKIRDIFYQDRKETAGQKKMSAATRRKQETQELMQFLENLPALLTRAELCTKRIAEEARLRRGESRDRSDMDAERTVSNPPPSPVTDDPDHAEQVNSHPVNSRQLQEYGDDFLDVGEEFDMEVF</sequence>
<gene>
    <name evidence="16" type="ORF">TBRA_LOCUS12180</name>
</gene>
<dbReference type="SUPFAM" id="SSF48403">
    <property type="entry name" value="Ankyrin repeat"/>
    <property type="match status" value="1"/>
</dbReference>
<dbReference type="Pfam" id="PF10258">
    <property type="entry name" value="PHAX_RNA-bd"/>
    <property type="match status" value="1"/>
</dbReference>
<evidence type="ECO:0000256" key="3">
    <source>
        <dbReference type="ARBA" id="ARBA00006094"/>
    </source>
</evidence>
<feature type="domain" description="Phosphorylated adapter RNA export protein RNA-binding" evidence="15">
    <location>
        <begin position="567"/>
        <end position="650"/>
    </location>
</feature>
<dbReference type="GO" id="GO:0005737">
    <property type="term" value="C:cytoplasm"/>
    <property type="evidence" value="ECO:0007669"/>
    <property type="project" value="UniProtKB-SubCell"/>
</dbReference>
<dbReference type="InterPro" id="IPR036770">
    <property type="entry name" value="Ankyrin_rpt-contain_sf"/>
</dbReference>
<evidence type="ECO:0000256" key="11">
    <source>
        <dbReference type="ARBA" id="ARBA00023242"/>
    </source>
</evidence>
<keyword evidence="6" id="KW-0963">Cytoplasm</keyword>
<protein>
    <recommendedName>
        <fullName evidence="4">Phosphorylated adapter RNA export protein</fullName>
    </recommendedName>
    <alternativeName>
        <fullName evidence="12">RNA U small nuclear RNA export adapter protein</fullName>
    </alternativeName>
</protein>
<dbReference type="EMBL" id="CADCXV010001028">
    <property type="protein sequence ID" value="CAB0040474.1"/>
    <property type="molecule type" value="Genomic_DNA"/>
</dbReference>
<feature type="compositionally biased region" description="Basic residues" evidence="14">
    <location>
        <begin position="437"/>
        <end position="451"/>
    </location>
</feature>
<evidence type="ECO:0000256" key="9">
    <source>
        <dbReference type="ARBA" id="ARBA00022927"/>
    </source>
</evidence>
<dbReference type="PROSITE" id="PS50088">
    <property type="entry name" value="ANK_REPEAT"/>
    <property type="match status" value="4"/>
</dbReference>
<keyword evidence="5" id="KW-0813">Transport</keyword>
<organism evidence="16 17">
    <name type="scientific">Trichogramma brassicae</name>
    <dbReference type="NCBI Taxonomy" id="86971"/>
    <lineage>
        <taxon>Eukaryota</taxon>
        <taxon>Metazoa</taxon>
        <taxon>Ecdysozoa</taxon>
        <taxon>Arthropoda</taxon>
        <taxon>Hexapoda</taxon>
        <taxon>Insecta</taxon>
        <taxon>Pterygota</taxon>
        <taxon>Neoptera</taxon>
        <taxon>Endopterygota</taxon>
        <taxon>Hymenoptera</taxon>
        <taxon>Apocrita</taxon>
        <taxon>Proctotrupomorpha</taxon>
        <taxon>Chalcidoidea</taxon>
        <taxon>Trichogrammatidae</taxon>
        <taxon>Trichogramma</taxon>
    </lineage>
</organism>
<dbReference type="SMART" id="SM00248">
    <property type="entry name" value="ANK"/>
    <property type="match status" value="7"/>
</dbReference>
<keyword evidence="10 13" id="KW-0040">ANK repeat</keyword>
<feature type="region of interest" description="Disordered" evidence="14">
    <location>
        <begin position="697"/>
        <end position="750"/>
    </location>
</feature>
<feature type="region of interest" description="Disordered" evidence="14">
    <location>
        <begin position="1"/>
        <end position="21"/>
    </location>
</feature>
<dbReference type="PRINTS" id="PR01415">
    <property type="entry name" value="ANKYRIN"/>
</dbReference>
<evidence type="ECO:0000256" key="10">
    <source>
        <dbReference type="ARBA" id="ARBA00023043"/>
    </source>
</evidence>
<feature type="region of interest" description="Disordered" evidence="14">
    <location>
        <begin position="505"/>
        <end position="528"/>
    </location>
</feature>
<proteinExistence type="inferred from homology"/>
<dbReference type="GO" id="GO:0015031">
    <property type="term" value="P:protein transport"/>
    <property type="evidence" value="ECO:0007669"/>
    <property type="project" value="UniProtKB-KW"/>
</dbReference>
<keyword evidence="7" id="KW-0677">Repeat</keyword>
<evidence type="ECO:0000256" key="8">
    <source>
        <dbReference type="ARBA" id="ARBA00022884"/>
    </source>
</evidence>
<feature type="region of interest" description="Disordered" evidence="14">
    <location>
        <begin position="423"/>
        <end position="455"/>
    </location>
</feature>
<dbReference type="InterPro" id="IPR051637">
    <property type="entry name" value="Ank_repeat_dom-contain_49"/>
</dbReference>
<keyword evidence="17" id="KW-1185">Reference proteome</keyword>
<evidence type="ECO:0000256" key="12">
    <source>
        <dbReference type="ARBA" id="ARBA00030834"/>
    </source>
</evidence>
<dbReference type="PANTHER" id="PTHR24180:SF45">
    <property type="entry name" value="POLY [ADP-RIBOSE] POLYMERASE TANKYRASE"/>
    <property type="match status" value="1"/>
</dbReference>
<dbReference type="GO" id="GO:0090263">
    <property type="term" value="P:positive regulation of canonical Wnt signaling pathway"/>
    <property type="evidence" value="ECO:0007669"/>
    <property type="project" value="TreeGrafter"/>
</dbReference>